<dbReference type="Pfam" id="PF03480">
    <property type="entry name" value="DctP"/>
    <property type="match status" value="1"/>
</dbReference>
<dbReference type="RefSeq" id="WP_273845304.1">
    <property type="nucleotide sequence ID" value="NZ_JAQQWT010000012.1"/>
</dbReference>
<evidence type="ECO:0000256" key="2">
    <source>
        <dbReference type="ARBA" id="ARBA00022448"/>
    </source>
</evidence>
<dbReference type="InterPro" id="IPR004682">
    <property type="entry name" value="TRAP_DctP"/>
</dbReference>
<feature type="compositionally biased region" description="Acidic residues" evidence="4">
    <location>
        <begin position="26"/>
        <end position="40"/>
    </location>
</feature>
<feature type="signal peptide" evidence="5">
    <location>
        <begin position="1"/>
        <end position="19"/>
    </location>
</feature>
<dbReference type="InterPro" id="IPR018389">
    <property type="entry name" value="DctP_fam"/>
</dbReference>
<dbReference type="PANTHER" id="PTHR33376:SF7">
    <property type="entry name" value="C4-DICARBOXYLATE-BINDING PROTEIN DCTB"/>
    <property type="match status" value="1"/>
</dbReference>
<dbReference type="Proteomes" id="UP001589833">
    <property type="component" value="Unassembled WGS sequence"/>
</dbReference>
<sequence>MKKLSFLAVATLLTVLLLAACGSSETETETEGEEGGETEEPSVSTGESFVLQAGHSLPEDHPYELALQQMAENVAERTNGQVTIETFPNSQIGAERELTEGLTLGTVDLVISSTAPISNFVPELKVLDLPFLFNDRDSAVAVLEGEIGEELFASFEAHGIVPLSWGENGFRHITNSLHPVNEPADLDGLRIRTQENEVHMAAFEALGARPSPMAWTEALTALQQGVVDGQENPAIVADQFNLFEAKQAYMTLTGHVYSANVFMLSKDAYDKLPEDLRAIVIEEGQKAGPYQRELIVEMEQVSLQTLKDQGMEIIEDVDVEPFRAGITSVFDNFENQELLQRILDAQ</sequence>
<feature type="region of interest" description="Disordered" evidence="4">
    <location>
        <begin position="24"/>
        <end position="47"/>
    </location>
</feature>
<dbReference type="PIRSF" id="PIRSF006470">
    <property type="entry name" value="DctB"/>
    <property type="match status" value="1"/>
</dbReference>
<dbReference type="PANTHER" id="PTHR33376">
    <property type="match status" value="1"/>
</dbReference>
<dbReference type="NCBIfam" id="TIGR00787">
    <property type="entry name" value="dctP"/>
    <property type="match status" value="1"/>
</dbReference>
<keyword evidence="2" id="KW-0813">Transport</keyword>
<dbReference type="CDD" id="cd13675">
    <property type="entry name" value="PBP2_TRAP_SBP_like_5"/>
    <property type="match status" value="1"/>
</dbReference>
<protein>
    <submittedName>
        <fullName evidence="6">TRAP transporter substrate-binding protein</fullName>
    </submittedName>
</protein>
<evidence type="ECO:0000313" key="7">
    <source>
        <dbReference type="Proteomes" id="UP001589833"/>
    </source>
</evidence>
<keyword evidence="3 5" id="KW-0732">Signal</keyword>
<comment type="similarity">
    <text evidence="1">Belongs to the bacterial solute-binding protein 7 family.</text>
</comment>
<dbReference type="InterPro" id="IPR038404">
    <property type="entry name" value="TRAP_DctP_sf"/>
</dbReference>
<name>A0ABV6NA24_9BACI</name>
<evidence type="ECO:0000313" key="6">
    <source>
        <dbReference type="EMBL" id="MFC0557624.1"/>
    </source>
</evidence>
<organism evidence="6 7">
    <name type="scientific">Halalkalibacter alkalisediminis</name>
    <dbReference type="NCBI Taxonomy" id="935616"/>
    <lineage>
        <taxon>Bacteria</taxon>
        <taxon>Bacillati</taxon>
        <taxon>Bacillota</taxon>
        <taxon>Bacilli</taxon>
        <taxon>Bacillales</taxon>
        <taxon>Bacillaceae</taxon>
        <taxon>Halalkalibacter</taxon>
    </lineage>
</organism>
<evidence type="ECO:0000256" key="1">
    <source>
        <dbReference type="ARBA" id="ARBA00009023"/>
    </source>
</evidence>
<gene>
    <name evidence="6" type="ORF">ACFFH4_00975</name>
</gene>
<keyword evidence="7" id="KW-1185">Reference proteome</keyword>
<feature type="chain" id="PRO_5046633787" evidence="5">
    <location>
        <begin position="20"/>
        <end position="346"/>
    </location>
</feature>
<dbReference type="NCBIfam" id="NF037995">
    <property type="entry name" value="TRAP_S1"/>
    <property type="match status" value="1"/>
</dbReference>
<reference evidence="6 7" key="1">
    <citation type="submission" date="2024-09" db="EMBL/GenBank/DDBJ databases">
        <authorList>
            <person name="Sun Q."/>
            <person name="Mori K."/>
        </authorList>
    </citation>
    <scope>NUCLEOTIDE SEQUENCE [LARGE SCALE GENOMIC DNA]</scope>
    <source>
        <strain evidence="6 7">NCAIM B.02301</strain>
    </source>
</reference>
<accession>A0ABV6NA24</accession>
<evidence type="ECO:0000256" key="3">
    <source>
        <dbReference type="ARBA" id="ARBA00022729"/>
    </source>
</evidence>
<dbReference type="EMBL" id="JBHLTR010000002">
    <property type="protein sequence ID" value="MFC0557624.1"/>
    <property type="molecule type" value="Genomic_DNA"/>
</dbReference>
<dbReference type="PROSITE" id="PS51257">
    <property type="entry name" value="PROKAR_LIPOPROTEIN"/>
    <property type="match status" value="1"/>
</dbReference>
<evidence type="ECO:0000256" key="5">
    <source>
        <dbReference type="SAM" id="SignalP"/>
    </source>
</evidence>
<comment type="caution">
    <text evidence="6">The sequence shown here is derived from an EMBL/GenBank/DDBJ whole genome shotgun (WGS) entry which is preliminary data.</text>
</comment>
<dbReference type="Gene3D" id="3.40.190.170">
    <property type="entry name" value="Bacterial extracellular solute-binding protein, family 7"/>
    <property type="match status" value="1"/>
</dbReference>
<evidence type="ECO:0000256" key="4">
    <source>
        <dbReference type="SAM" id="MobiDB-lite"/>
    </source>
</evidence>
<proteinExistence type="inferred from homology"/>